<feature type="region of interest" description="Disordered" evidence="1">
    <location>
        <begin position="174"/>
        <end position="201"/>
    </location>
</feature>
<dbReference type="EMBL" id="CP039291">
    <property type="protein sequence ID" value="QCB93325.1"/>
    <property type="molecule type" value="Genomic_DNA"/>
</dbReference>
<dbReference type="OrthoDB" id="4541095at2"/>
<protein>
    <submittedName>
        <fullName evidence="2">Uncharacterized protein</fullName>
    </submittedName>
</protein>
<proteinExistence type="predicted"/>
<keyword evidence="3" id="KW-1185">Reference proteome</keyword>
<gene>
    <name evidence="2" type="ORF">E5225_06935</name>
</gene>
<dbReference type="Proteomes" id="UP000296469">
    <property type="component" value="Chromosome"/>
</dbReference>
<evidence type="ECO:0000256" key="1">
    <source>
        <dbReference type="SAM" id="MobiDB-lite"/>
    </source>
</evidence>
<sequence length="201" mass="21749">MDLTKALAPKSDQLDFADLDASGPQVFTITDVSENGTELADQQPVNIALAEFPRVWRPSKGMLRVLADNWGKDVKVWVGRRVELYGDPDVYFGKEKRGGTRISRLSHITSSKTTLVNPRGGRGAHWTVKPLPDAPTAPALDIATTTDRAALKAAWRAATPEVRAQIEARVAELDAAAKEPEPDQPALDGEWADVAETGGAR</sequence>
<organism evidence="2 3">
    <name type="scientific">Cellulomonas shaoxiangyii</name>
    <dbReference type="NCBI Taxonomy" id="2566013"/>
    <lineage>
        <taxon>Bacteria</taxon>
        <taxon>Bacillati</taxon>
        <taxon>Actinomycetota</taxon>
        <taxon>Actinomycetes</taxon>
        <taxon>Micrococcales</taxon>
        <taxon>Cellulomonadaceae</taxon>
        <taxon>Cellulomonas</taxon>
    </lineage>
</organism>
<accession>A0A4V1CML1</accession>
<dbReference type="KEGG" id="celz:E5225_06935"/>
<name>A0A4V1CML1_9CELL</name>
<dbReference type="AlphaFoldDB" id="A0A4V1CML1"/>
<evidence type="ECO:0000313" key="2">
    <source>
        <dbReference type="EMBL" id="QCB93325.1"/>
    </source>
</evidence>
<dbReference type="RefSeq" id="WP_135974920.1">
    <property type="nucleotide sequence ID" value="NZ_CP039291.1"/>
</dbReference>
<reference evidence="2 3" key="1">
    <citation type="submission" date="2019-04" db="EMBL/GenBank/DDBJ databases">
        <title>Isolation and identification of Cellulomonas shaoxiangyii sp. Nov. isolated from feces of the Tibetan antelopes (Pantholops hodgsonii) in the Qinghai-Tibet plateau of China.</title>
        <authorList>
            <person name="Tian Z."/>
        </authorList>
    </citation>
    <scope>NUCLEOTIDE SEQUENCE [LARGE SCALE GENOMIC DNA]</scope>
    <source>
        <strain evidence="2 3">Z28</strain>
    </source>
</reference>
<evidence type="ECO:0000313" key="3">
    <source>
        <dbReference type="Proteomes" id="UP000296469"/>
    </source>
</evidence>